<dbReference type="SUPFAM" id="SSF52540">
    <property type="entry name" value="P-loop containing nucleoside triphosphate hydrolases"/>
    <property type="match status" value="1"/>
</dbReference>
<name>A0ABW5RAI6_9BACL</name>
<dbReference type="Gene3D" id="3.40.50.300">
    <property type="entry name" value="P-loop containing nucleotide triphosphate hydrolases"/>
    <property type="match status" value="1"/>
</dbReference>
<dbReference type="Proteomes" id="UP001597497">
    <property type="component" value="Unassembled WGS sequence"/>
</dbReference>
<gene>
    <name evidence="2" type="ORF">ACFSUC_10440</name>
</gene>
<dbReference type="EMBL" id="JBHUMM010000023">
    <property type="protein sequence ID" value="MFD2672023.1"/>
    <property type="molecule type" value="Genomic_DNA"/>
</dbReference>
<evidence type="ECO:0000313" key="3">
    <source>
        <dbReference type="Proteomes" id="UP001597497"/>
    </source>
</evidence>
<organism evidence="2 3">
    <name type="scientific">Marinicrinis sediminis</name>
    <dbReference type="NCBI Taxonomy" id="1652465"/>
    <lineage>
        <taxon>Bacteria</taxon>
        <taxon>Bacillati</taxon>
        <taxon>Bacillota</taxon>
        <taxon>Bacilli</taxon>
        <taxon>Bacillales</taxon>
        <taxon>Paenibacillaceae</taxon>
    </lineage>
</organism>
<reference evidence="3" key="1">
    <citation type="journal article" date="2019" name="Int. J. Syst. Evol. Microbiol.">
        <title>The Global Catalogue of Microorganisms (GCM) 10K type strain sequencing project: providing services to taxonomists for standard genome sequencing and annotation.</title>
        <authorList>
            <consortium name="The Broad Institute Genomics Platform"/>
            <consortium name="The Broad Institute Genome Sequencing Center for Infectious Disease"/>
            <person name="Wu L."/>
            <person name="Ma J."/>
        </authorList>
    </citation>
    <scope>NUCLEOTIDE SEQUENCE [LARGE SCALE GENOMIC DNA]</scope>
    <source>
        <strain evidence="3">KCTC 33676</strain>
    </source>
</reference>
<keyword evidence="1" id="KW-0175">Coiled coil</keyword>
<keyword evidence="3" id="KW-1185">Reference proteome</keyword>
<dbReference type="RefSeq" id="WP_379929509.1">
    <property type="nucleotide sequence ID" value="NZ_JBHUMM010000023.1"/>
</dbReference>
<evidence type="ECO:0000313" key="2">
    <source>
        <dbReference type="EMBL" id="MFD2672023.1"/>
    </source>
</evidence>
<accession>A0ABW5RAI6</accession>
<dbReference type="InterPro" id="IPR027417">
    <property type="entry name" value="P-loop_NTPase"/>
</dbReference>
<sequence length="498" mass="59158">MTRLILHIGMHKTGTTSIQQVLGNSRNKLLKNDVYYPEIKPYNHSTSFPPIFLDDPSKYEIFRQRGIYDKQRAIEEQNKLKELWIKEIQNCTCHNFIVSGEELTLIDESSVRNLKKFTDEHFDDVLIIMYARNPNSFFPSVLSEYVKHGGENIVHQNYSRTFPLYSFRLQKYINVYGSDKVKVRPFDRKNFKNGDLFEDFFQTCGIKLDVKDLNHSIANESLDESAVMFLLEYNRRFPRYLNGVINESRGLPYRLHVFYNVINKINKKKFSIEMKFNEDDTNEVNNEIEYINNHLKSEEHFQKVSVSDEPIRLPDSDKISIDFYIELVNEYNKELDRLLTKIDGFVSLEQRNNFKINNLQSENKALKNILRKYNHSTEFYPDLTINNDNLLVDQESIFNLYNSHGHSKIKKIKNLLLYFKYKNKNLKFFDNDYYKKIYLETGPSQITPLKHYFLYGAYEGKNPCKEFTTKEYIRDNPEIVLTGEIPLVHLYEKDQRHS</sequence>
<proteinExistence type="predicted"/>
<feature type="coiled-coil region" evidence="1">
    <location>
        <begin position="321"/>
        <end position="376"/>
    </location>
</feature>
<protein>
    <recommendedName>
        <fullName evidence="4">Sulfotransferase domain-containing protein</fullName>
    </recommendedName>
</protein>
<evidence type="ECO:0008006" key="4">
    <source>
        <dbReference type="Google" id="ProtNLM"/>
    </source>
</evidence>
<evidence type="ECO:0000256" key="1">
    <source>
        <dbReference type="SAM" id="Coils"/>
    </source>
</evidence>
<comment type="caution">
    <text evidence="2">The sequence shown here is derived from an EMBL/GenBank/DDBJ whole genome shotgun (WGS) entry which is preliminary data.</text>
</comment>